<sequence>MKAPSHLSTAENIDLDHISLMNCLLSWFERMDDFYKFYKTLSPEEREKFLQQTNHDLFEFIFHLLVDDDDFLLNIFWKNKDRSLEQKRSALQEGMEGKQRLPFTSEDLYVAIYLRHLIVHGPKYSKEEGDGIDISRLELDLIGAQHFPWFLPQFMEQLLEMVNKYPLSLFNSYNAPWAWRYS</sequence>
<reference evidence="1" key="2">
    <citation type="submission" date="2018-05" db="EMBL/GenBank/DDBJ databases">
        <title>OpunRS2 (Oryza punctata Reference Sequence Version 2).</title>
        <authorList>
            <person name="Zhang J."/>
            <person name="Kudrna D."/>
            <person name="Lee S."/>
            <person name="Talag J."/>
            <person name="Welchert J."/>
            <person name="Wing R.A."/>
        </authorList>
    </citation>
    <scope>NUCLEOTIDE SEQUENCE [LARGE SCALE GENOMIC DNA]</scope>
</reference>
<proteinExistence type="predicted"/>
<dbReference type="EnsemblPlants" id="OPUNC03G05120.2">
    <property type="protein sequence ID" value="OPUNC03G05120.2"/>
    <property type="gene ID" value="OPUNC03G05120"/>
</dbReference>
<evidence type="ECO:0000313" key="2">
    <source>
        <dbReference type="Proteomes" id="UP000026962"/>
    </source>
</evidence>
<accession>A0A0E0K9E0</accession>
<name>A0A0E0K9E0_ORYPU</name>
<evidence type="ECO:0000313" key="1">
    <source>
        <dbReference type="EnsemblPlants" id="OPUNC03G05120.2"/>
    </source>
</evidence>
<reference evidence="1" key="1">
    <citation type="submission" date="2015-04" db="UniProtKB">
        <authorList>
            <consortium name="EnsemblPlants"/>
        </authorList>
    </citation>
    <scope>IDENTIFICATION</scope>
</reference>
<dbReference type="AlphaFoldDB" id="A0A0E0K9E0"/>
<dbReference type="HOGENOM" id="CLU_1484306_0_0_1"/>
<dbReference type="Gramene" id="OPUNC03G05120.2">
    <property type="protein sequence ID" value="OPUNC03G05120.2"/>
    <property type="gene ID" value="OPUNC03G05120"/>
</dbReference>
<protein>
    <submittedName>
        <fullName evidence="1">Uncharacterized protein</fullName>
    </submittedName>
</protein>
<dbReference type="Proteomes" id="UP000026962">
    <property type="component" value="Chromosome 3"/>
</dbReference>
<organism evidence="1">
    <name type="scientific">Oryza punctata</name>
    <name type="common">Red rice</name>
    <dbReference type="NCBI Taxonomy" id="4537"/>
    <lineage>
        <taxon>Eukaryota</taxon>
        <taxon>Viridiplantae</taxon>
        <taxon>Streptophyta</taxon>
        <taxon>Embryophyta</taxon>
        <taxon>Tracheophyta</taxon>
        <taxon>Spermatophyta</taxon>
        <taxon>Magnoliopsida</taxon>
        <taxon>Liliopsida</taxon>
        <taxon>Poales</taxon>
        <taxon>Poaceae</taxon>
        <taxon>BOP clade</taxon>
        <taxon>Oryzoideae</taxon>
        <taxon>Oryzeae</taxon>
        <taxon>Oryzinae</taxon>
        <taxon>Oryza</taxon>
    </lineage>
</organism>
<keyword evidence="2" id="KW-1185">Reference proteome</keyword>